<dbReference type="GO" id="GO:0005829">
    <property type="term" value="C:cytosol"/>
    <property type="evidence" value="ECO:0007669"/>
    <property type="project" value="TreeGrafter"/>
</dbReference>
<evidence type="ECO:0000313" key="14">
    <source>
        <dbReference type="Proteomes" id="UP000468668"/>
    </source>
</evidence>
<dbReference type="Pfam" id="PF17767">
    <property type="entry name" value="NAPRTase_N"/>
    <property type="match status" value="1"/>
</dbReference>
<evidence type="ECO:0000259" key="11">
    <source>
        <dbReference type="Pfam" id="PF17767"/>
    </source>
</evidence>
<dbReference type="Pfam" id="PF04095">
    <property type="entry name" value="NAPRTase"/>
    <property type="match status" value="1"/>
</dbReference>
<keyword evidence="13" id="KW-0328">Glycosyltransferase</keyword>
<evidence type="ECO:0000256" key="3">
    <source>
        <dbReference type="ARBA" id="ARBA00013236"/>
    </source>
</evidence>
<dbReference type="InterPro" id="IPR036068">
    <property type="entry name" value="Nicotinate_pribotase-like_C"/>
</dbReference>
<comment type="PTM">
    <text evidence="9">Transiently phosphorylated on a His residue during the reaction cycle. Phosphorylation strongly increases the affinity for substrates and increases the rate of nicotinate D-ribonucleotide production. Dephosphorylation regenerates the low-affinity form of the enzyme, leading to product release.</text>
</comment>
<evidence type="ECO:0000256" key="4">
    <source>
        <dbReference type="ARBA" id="ARBA00022553"/>
    </source>
</evidence>
<dbReference type="NCBIfam" id="TIGR01513">
    <property type="entry name" value="NAPRTase_put"/>
    <property type="match status" value="1"/>
</dbReference>
<evidence type="ECO:0000259" key="12">
    <source>
        <dbReference type="Pfam" id="PF17956"/>
    </source>
</evidence>
<evidence type="ECO:0000256" key="8">
    <source>
        <dbReference type="ARBA" id="ARBA00048668"/>
    </source>
</evidence>
<feature type="domain" description="Nicotinate phosphoribosyltransferase N-terminal" evidence="11">
    <location>
        <begin position="7"/>
        <end position="137"/>
    </location>
</feature>
<dbReference type="InterPro" id="IPR041619">
    <property type="entry name" value="NAPRTase_C"/>
</dbReference>
<dbReference type="NCBIfam" id="NF009131">
    <property type="entry name" value="PRK12484.1"/>
    <property type="match status" value="1"/>
</dbReference>
<dbReference type="AlphaFoldDB" id="A0A6N6NLV2"/>
<keyword evidence="7 9" id="KW-0808">Transferase</keyword>
<dbReference type="GO" id="GO:0034355">
    <property type="term" value="P:NAD+ biosynthetic process via the salvage pathway"/>
    <property type="evidence" value="ECO:0007669"/>
    <property type="project" value="TreeGrafter"/>
</dbReference>
<dbReference type="OrthoDB" id="9770610at2"/>
<dbReference type="SUPFAM" id="SSF51690">
    <property type="entry name" value="Nicotinate/Quinolinate PRTase C-terminal domain-like"/>
    <property type="match status" value="1"/>
</dbReference>
<comment type="function">
    <text evidence="9">Catalyzes the first step in the biosynthesis of NAD from nicotinic acid, the ATP-dependent synthesis of beta-nicotinate D-ribonucleotide from nicotinate and 5-phospho-D-ribose 1-phosphate.</text>
</comment>
<keyword evidence="6 9" id="KW-0662">Pyridine nucleotide biosynthesis</keyword>
<dbReference type="GO" id="GO:0004516">
    <property type="term" value="F:nicotinate phosphoribosyltransferase activity"/>
    <property type="evidence" value="ECO:0007669"/>
    <property type="project" value="UniProtKB-UniRule"/>
</dbReference>
<dbReference type="NCBIfam" id="NF006695">
    <property type="entry name" value="PRK09243.1-2"/>
    <property type="match status" value="1"/>
</dbReference>
<dbReference type="Gene3D" id="3.20.140.10">
    <property type="entry name" value="nicotinate phosphoribosyltransferase"/>
    <property type="match status" value="1"/>
</dbReference>
<evidence type="ECO:0000256" key="7">
    <source>
        <dbReference type="ARBA" id="ARBA00022679"/>
    </source>
</evidence>
<evidence type="ECO:0000259" key="10">
    <source>
        <dbReference type="Pfam" id="PF04095"/>
    </source>
</evidence>
<dbReference type="RefSeq" id="WP_158049403.1">
    <property type="nucleotide sequence ID" value="NZ_DBFAGY010000100.1"/>
</dbReference>
<keyword evidence="4" id="KW-0597">Phosphoprotein</keyword>
<dbReference type="GeneID" id="98657804"/>
<comment type="similarity">
    <text evidence="2 9">Belongs to the NAPRTase family.</text>
</comment>
<evidence type="ECO:0000256" key="6">
    <source>
        <dbReference type="ARBA" id="ARBA00022642"/>
    </source>
</evidence>
<organism evidence="13 14">
    <name type="scientific">Ellagibacter isourolithinifaciens</name>
    <dbReference type="NCBI Taxonomy" id="2137581"/>
    <lineage>
        <taxon>Bacteria</taxon>
        <taxon>Bacillati</taxon>
        <taxon>Actinomycetota</taxon>
        <taxon>Coriobacteriia</taxon>
        <taxon>Eggerthellales</taxon>
        <taxon>Eggerthellaceae</taxon>
        <taxon>Ellagibacter</taxon>
    </lineage>
</organism>
<dbReference type="InterPro" id="IPR007229">
    <property type="entry name" value="Nic_PRibTrfase-Fam"/>
</dbReference>
<protein>
    <recommendedName>
        <fullName evidence="3 9">Nicotinate phosphoribosyltransferase</fullName>
        <ecNumber evidence="3 9">6.3.4.21</ecNumber>
    </recommendedName>
</protein>
<dbReference type="PIRSF" id="PIRSF000484">
    <property type="entry name" value="NAPRT"/>
    <property type="match status" value="1"/>
</dbReference>
<dbReference type="GO" id="GO:0047280">
    <property type="term" value="F:nicotinamide phosphoribosyltransferase activity"/>
    <property type="evidence" value="ECO:0007669"/>
    <property type="project" value="UniProtKB-ARBA"/>
</dbReference>
<keyword evidence="14" id="KW-1185">Reference proteome</keyword>
<evidence type="ECO:0000256" key="5">
    <source>
        <dbReference type="ARBA" id="ARBA00022598"/>
    </source>
</evidence>
<dbReference type="UniPathway" id="UPA00253">
    <property type="reaction ID" value="UER00457"/>
</dbReference>
<evidence type="ECO:0000313" key="13">
    <source>
        <dbReference type="EMBL" id="KAB1640774.1"/>
    </source>
</evidence>
<dbReference type="InterPro" id="IPR006405">
    <property type="entry name" value="Nic_PRibTrfase_pncB"/>
</dbReference>
<comment type="caution">
    <text evidence="13">The sequence shown here is derived from an EMBL/GenBank/DDBJ whole genome shotgun (WGS) entry which is preliminary data.</text>
</comment>
<dbReference type="Pfam" id="PF17956">
    <property type="entry name" value="NAPRTase_C"/>
    <property type="match status" value="1"/>
</dbReference>
<sequence>MPIDYALLTDLYEITMAQGYRDSGHENTEACFHMYFRDTPFKGGYAIACGMAQLADMVDTYAFSGEDIDYLSKIPAPGGGALFAADFLEWLRDFKLTVDIDAVPEGQVVFPNEPLVRVKGPIMQCQLLEAALLNCVNFQTLIATKAARVCLAAQDAPVAEFGLRRAQGAGGGLWASRASIVGGCASTSNVLAGKMFDLPVSGTHAHSWVMAFPSELEAFRAYAEAFPKNCTLLVDTYNVEQGIDNAITVGLEMRERGEKLSGIRIDSGDLAWLAKMARRKLDAAGLTDCGIVLSNDLDEYTIQSILEEGAQVSAWGVGTKLACAYDQPTLGGVYKLSATRKPGGEWVDHLKISESAKKLTFPGVLDVRRYYHEDGHIAGDMVFDTNVGVQECETIVDPLDSLRRKRLGGKRFETLLAPLARNGKTVLAPKFRDALAARERAREGLATLDESQKRMLNPHSYPVGLERGLFERRSDLVAKLRGFE</sequence>
<evidence type="ECO:0000256" key="9">
    <source>
        <dbReference type="RuleBase" id="RU365100"/>
    </source>
</evidence>
<evidence type="ECO:0000256" key="2">
    <source>
        <dbReference type="ARBA" id="ARBA00010897"/>
    </source>
</evidence>
<evidence type="ECO:0000256" key="1">
    <source>
        <dbReference type="ARBA" id="ARBA00004952"/>
    </source>
</evidence>
<dbReference type="InterPro" id="IPR041525">
    <property type="entry name" value="N/Namide_PRibTrfase"/>
</dbReference>
<keyword evidence="5 9" id="KW-0436">Ligase</keyword>
<reference evidence="13 14" key="1">
    <citation type="submission" date="2019-09" db="EMBL/GenBank/DDBJ databases">
        <title>Whole genome shotgun sequencing (WGS) of Ellagibacter isourolithinifaciens DSM 104140(T) and Adlercreutzia muris DSM 29508(T).</title>
        <authorList>
            <person name="Stoll D.A."/>
            <person name="Danylec N."/>
            <person name="Huch M."/>
        </authorList>
    </citation>
    <scope>NUCLEOTIDE SEQUENCE [LARGE SCALE GENOMIC DNA]</scope>
    <source>
        <strain evidence="13 14">DSM 104140</strain>
    </source>
</reference>
<proteinExistence type="inferred from homology"/>
<feature type="domain" description="Nicotinate phosphoribosyltransferase C-terminal" evidence="12">
    <location>
        <begin position="367"/>
        <end position="471"/>
    </location>
</feature>
<accession>A0A6N6NLV2</accession>
<dbReference type="CDD" id="cd01570">
    <property type="entry name" value="NAPRTase_A"/>
    <property type="match status" value="1"/>
</dbReference>
<dbReference type="FunFam" id="3.20.20.70:FF:000076">
    <property type="entry name" value="Nicotinate phosphoribosyltransferase"/>
    <property type="match status" value="1"/>
</dbReference>
<dbReference type="Proteomes" id="UP000468668">
    <property type="component" value="Unassembled WGS sequence"/>
</dbReference>
<dbReference type="InterPro" id="IPR013785">
    <property type="entry name" value="Aldolase_TIM"/>
</dbReference>
<comment type="catalytic activity">
    <reaction evidence="8 9">
        <text>5-phospho-alpha-D-ribose 1-diphosphate + nicotinate + ATP + H2O = nicotinate beta-D-ribonucleotide + ADP + phosphate + diphosphate</text>
        <dbReference type="Rhea" id="RHEA:36163"/>
        <dbReference type="ChEBI" id="CHEBI:15377"/>
        <dbReference type="ChEBI" id="CHEBI:30616"/>
        <dbReference type="ChEBI" id="CHEBI:32544"/>
        <dbReference type="ChEBI" id="CHEBI:33019"/>
        <dbReference type="ChEBI" id="CHEBI:43474"/>
        <dbReference type="ChEBI" id="CHEBI:57502"/>
        <dbReference type="ChEBI" id="CHEBI:58017"/>
        <dbReference type="ChEBI" id="CHEBI:456216"/>
        <dbReference type="EC" id="6.3.4.21"/>
    </reaction>
</comment>
<comment type="pathway">
    <text evidence="1 9">Cofactor biosynthesis; NAD(+) biosynthesis; nicotinate D-ribonucleotide from nicotinate: step 1/1.</text>
</comment>
<dbReference type="InterPro" id="IPR040727">
    <property type="entry name" value="NAPRTase_N"/>
</dbReference>
<feature type="domain" description="Nicotinate/nicotinamide phosphoribosyltransferase" evidence="10">
    <location>
        <begin position="185"/>
        <end position="339"/>
    </location>
</feature>
<gene>
    <name evidence="13" type="ORF">F8C90_05215</name>
</gene>
<dbReference type="EMBL" id="WAJR01000009">
    <property type="protein sequence ID" value="KAB1640774.1"/>
    <property type="molecule type" value="Genomic_DNA"/>
</dbReference>
<dbReference type="EC" id="6.3.4.21" evidence="3 9"/>
<dbReference type="PANTHER" id="PTHR11098:SF1">
    <property type="entry name" value="NICOTINATE PHOSPHORIBOSYLTRANSFERASE"/>
    <property type="match status" value="1"/>
</dbReference>
<dbReference type="SUPFAM" id="SSF54675">
    <property type="entry name" value="Nicotinate/Quinolinate PRTase N-terminal domain-like"/>
    <property type="match status" value="1"/>
</dbReference>
<dbReference type="PANTHER" id="PTHR11098">
    <property type="entry name" value="NICOTINATE PHOSPHORIBOSYLTRANSFERASE"/>
    <property type="match status" value="1"/>
</dbReference>
<dbReference type="Gene3D" id="3.20.20.70">
    <property type="entry name" value="Aldolase class I"/>
    <property type="match status" value="1"/>
</dbReference>
<name>A0A6N6NLV2_9ACTN</name>